<proteinExistence type="predicted"/>
<protein>
    <recommendedName>
        <fullName evidence="5">Secreted protein</fullName>
    </recommendedName>
</protein>
<evidence type="ECO:0000313" key="3">
    <source>
        <dbReference type="EMBL" id="MFD1217574.1"/>
    </source>
</evidence>
<reference evidence="4" key="1">
    <citation type="journal article" date="2019" name="Int. J. Syst. Evol. Microbiol.">
        <title>The Global Catalogue of Microorganisms (GCM) 10K type strain sequencing project: providing services to taxonomists for standard genome sequencing and annotation.</title>
        <authorList>
            <consortium name="The Broad Institute Genomics Platform"/>
            <consortium name="The Broad Institute Genome Sequencing Center for Infectious Disease"/>
            <person name="Wu L."/>
            <person name="Ma J."/>
        </authorList>
    </citation>
    <scope>NUCLEOTIDE SEQUENCE [LARGE SCALE GENOMIC DNA]</scope>
    <source>
        <strain evidence="4">CCUG 54356</strain>
    </source>
</reference>
<comment type="caution">
    <text evidence="3">The sequence shown here is derived from an EMBL/GenBank/DDBJ whole genome shotgun (WGS) entry which is preliminary data.</text>
</comment>
<gene>
    <name evidence="3" type="ORF">ACFQ2X_13245</name>
</gene>
<sequence>MLTSRSVKLFGYLLIALLTMQSVTACYDGHGELDVASQHLPPHHQDAADGTPHLDRSVSDNHSASLRQTAGISQTDEHPDRVVLDLLAPSEHTNPDIAQDCNHCCHCHNSASLCLPSAHLTMVKFAGNHWSAAADSGFPHGYISALFRPPIA</sequence>
<dbReference type="PROSITE" id="PS51257">
    <property type="entry name" value="PROKAR_LIPOPROTEIN"/>
    <property type="match status" value="1"/>
</dbReference>
<evidence type="ECO:0008006" key="5">
    <source>
        <dbReference type="Google" id="ProtNLM"/>
    </source>
</evidence>
<organism evidence="3 4">
    <name type="scientific">Microbulbifer celer</name>
    <dbReference type="NCBI Taxonomy" id="435905"/>
    <lineage>
        <taxon>Bacteria</taxon>
        <taxon>Pseudomonadati</taxon>
        <taxon>Pseudomonadota</taxon>
        <taxon>Gammaproteobacteria</taxon>
        <taxon>Cellvibrionales</taxon>
        <taxon>Microbulbiferaceae</taxon>
        <taxon>Microbulbifer</taxon>
    </lineage>
</organism>
<evidence type="ECO:0000313" key="4">
    <source>
        <dbReference type="Proteomes" id="UP001597264"/>
    </source>
</evidence>
<evidence type="ECO:0000256" key="1">
    <source>
        <dbReference type="SAM" id="MobiDB-lite"/>
    </source>
</evidence>
<keyword evidence="2" id="KW-0732">Signal</keyword>
<dbReference type="Proteomes" id="UP001597264">
    <property type="component" value="Unassembled WGS sequence"/>
</dbReference>
<feature type="compositionally biased region" description="Basic and acidic residues" evidence="1">
    <location>
        <begin position="43"/>
        <end position="59"/>
    </location>
</feature>
<feature type="region of interest" description="Disordered" evidence="1">
    <location>
        <begin position="37"/>
        <end position="62"/>
    </location>
</feature>
<feature type="signal peptide" evidence="2">
    <location>
        <begin position="1"/>
        <end position="25"/>
    </location>
</feature>
<evidence type="ECO:0000256" key="2">
    <source>
        <dbReference type="SAM" id="SignalP"/>
    </source>
</evidence>
<feature type="chain" id="PRO_5045261216" description="Secreted protein" evidence="2">
    <location>
        <begin position="26"/>
        <end position="152"/>
    </location>
</feature>
<dbReference type="EMBL" id="JBHTLR010000017">
    <property type="protein sequence ID" value="MFD1217574.1"/>
    <property type="molecule type" value="Genomic_DNA"/>
</dbReference>
<keyword evidence="4" id="KW-1185">Reference proteome</keyword>
<dbReference type="RefSeq" id="WP_230436050.1">
    <property type="nucleotide sequence ID" value="NZ_CP087715.1"/>
</dbReference>
<name>A0ABW3UAJ6_9GAMM</name>
<accession>A0ABW3UAJ6</accession>